<sequence>MHSRSKCDWFLYTHCVILSKDYHFSLFWSFLPHTFSSENRPIVSDRQLLSLERLLHRPSSLKYLVKLLQRTTFRLRKQEVEDSCLHRTPDDENDVCLPSDVMEGDWPGELVEQTTGVHSQAGESHSLSSPLERQDLDRIKCLQGQQPVSKESQTKSGSLGCYTYVSLKTPVAAVTPIQTMQQPVIENSISGLRPMRSTNAAPVKANANWKHA</sequence>
<protein>
    <submittedName>
        <fullName evidence="1">Uncharacterized protein</fullName>
    </submittedName>
</protein>
<dbReference type="Proteomes" id="UP000070133">
    <property type="component" value="Unassembled WGS sequence"/>
</dbReference>
<name>A0A139GYV2_9PEZI</name>
<keyword evidence="2" id="KW-1185">Reference proteome</keyword>
<accession>A0A139GYV2</accession>
<proteinExistence type="predicted"/>
<evidence type="ECO:0000313" key="1">
    <source>
        <dbReference type="EMBL" id="KXS95351.1"/>
    </source>
</evidence>
<comment type="caution">
    <text evidence="1">The sequence shown here is derived from an EMBL/GenBank/DDBJ whole genome shotgun (WGS) entry which is preliminary data.</text>
</comment>
<gene>
    <name evidence="1" type="ORF">AC578_9349</name>
</gene>
<dbReference type="AlphaFoldDB" id="A0A139GYV2"/>
<evidence type="ECO:0000313" key="2">
    <source>
        <dbReference type="Proteomes" id="UP000070133"/>
    </source>
</evidence>
<reference evidence="1 2" key="1">
    <citation type="submission" date="2015-07" db="EMBL/GenBank/DDBJ databases">
        <title>Comparative genomics of the Sigatoka disease complex on banana suggests a link between parallel evolutionary changes in Pseudocercospora fijiensis and Pseudocercospora eumusae and increased virulence on the banana host.</title>
        <authorList>
            <person name="Chang T.-C."/>
            <person name="Salvucci A."/>
            <person name="Crous P.W."/>
            <person name="Stergiopoulos I."/>
        </authorList>
    </citation>
    <scope>NUCLEOTIDE SEQUENCE [LARGE SCALE GENOMIC DNA]</scope>
    <source>
        <strain evidence="1 2">CBS 114824</strain>
    </source>
</reference>
<dbReference type="EMBL" id="LFZN01000220">
    <property type="protein sequence ID" value="KXS95351.1"/>
    <property type="molecule type" value="Genomic_DNA"/>
</dbReference>
<organism evidence="1 2">
    <name type="scientific">Pseudocercospora eumusae</name>
    <dbReference type="NCBI Taxonomy" id="321146"/>
    <lineage>
        <taxon>Eukaryota</taxon>
        <taxon>Fungi</taxon>
        <taxon>Dikarya</taxon>
        <taxon>Ascomycota</taxon>
        <taxon>Pezizomycotina</taxon>
        <taxon>Dothideomycetes</taxon>
        <taxon>Dothideomycetidae</taxon>
        <taxon>Mycosphaerellales</taxon>
        <taxon>Mycosphaerellaceae</taxon>
        <taxon>Pseudocercospora</taxon>
    </lineage>
</organism>